<reference evidence="2" key="1">
    <citation type="submission" date="2024-05" db="EMBL/GenBank/DDBJ databases">
        <authorList>
            <person name="Kim S."/>
            <person name="Heo J."/>
            <person name="Choi H."/>
            <person name="Choi Y."/>
            <person name="Kwon S.-W."/>
            <person name="Kim Y."/>
        </authorList>
    </citation>
    <scope>NUCLEOTIDE SEQUENCE</scope>
    <source>
        <strain evidence="2">KACC 23699</strain>
    </source>
</reference>
<organism evidence="2">
    <name type="scientific">Pedococcus sp. KACC 23699</name>
    <dbReference type="NCBI Taxonomy" id="3149228"/>
    <lineage>
        <taxon>Bacteria</taxon>
        <taxon>Bacillati</taxon>
        <taxon>Actinomycetota</taxon>
        <taxon>Actinomycetes</taxon>
        <taxon>Micrococcales</taxon>
        <taxon>Intrasporangiaceae</taxon>
        <taxon>Pedococcus</taxon>
    </lineage>
</organism>
<protein>
    <submittedName>
        <fullName evidence="2">Flp family type IVb pilin</fullName>
    </submittedName>
</protein>
<keyword evidence="1" id="KW-0472">Membrane</keyword>
<name>A0AAU7JVP1_9MICO</name>
<evidence type="ECO:0000313" key="2">
    <source>
        <dbReference type="EMBL" id="XBO44518.1"/>
    </source>
</evidence>
<dbReference type="EMBL" id="CP157483">
    <property type="protein sequence ID" value="XBO44518.1"/>
    <property type="molecule type" value="Genomic_DNA"/>
</dbReference>
<dbReference type="Pfam" id="PF04964">
    <property type="entry name" value="Flp_Fap"/>
    <property type="match status" value="1"/>
</dbReference>
<keyword evidence="1" id="KW-0812">Transmembrane</keyword>
<dbReference type="InterPro" id="IPR007047">
    <property type="entry name" value="Flp_Fap"/>
</dbReference>
<dbReference type="AlphaFoldDB" id="A0AAU7JVP1"/>
<proteinExistence type="predicted"/>
<keyword evidence="1" id="KW-1133">Transmembrane helix</keyword>
<feature type="transmembrane region" description="Helical" evidence="1">
    <location>
        <begin position="20"/>
        <end position="40"/>
    </location>
</feature>
<sequence length="55" mass="5797">MQKYISKLRGSRTERGATAVEYGLMVALIAIVIIAAVVLLGNNLSSLFNSAATSI</sequence>
<dbReference type="RefSeq" id="WP_406832004.1">
    <property type="nucleotide sequence ID" value="NZ_CP157483.1"/>
</dbReference>
<accession>A0AAU7JVP1</accession>
<evidence type="ECO:0000256" key="1">
    <source>
        <dbReference type="SAM" id="Phobius"/>
    </source>
</evidence>
<gene>
    <name evidence="2" type="ORF">ABEG17_04035</name>
</gene>